<reference evidence="1 2" key="1">
    <citation type="submission" date="2021-05" db="EMBL/GenBank/DDBJ databases">
        <title>Genome Assembly of Synthetic Allotetraploid Brassica napus Reveals Homoeologous Exchanges between Subgenomes.</title>
        <authorList>
            <person name="Davis J.T."/>
        </authorList>
    </citation>
    <scope>NUCLEOTIDE SEQUENCE [LARGE SCALE GENOMIC DNA]</scope>
    <source>
        <strain evidence="2">cv. Da-Ae</strain>
        <tissue evidence="1">Seedling</tissue>
    </source>
</reference>
<keyword evidence="2" id="KW-1185">Reference proteome</keyword>
<gene>
    <name evidence="1" type="ORF">HID58_072066</name>
</gene>
<dbReference type="Proteomes" id="UP000824890">
    <property type="component" value="Unassembled WGS sequence"/>
</dbReference>
<protein>
    <submittedName>
        <fullName evidence="1">Uncharacterized protein</fullName>
    </submittedName>
</protein>
<evidence type="ECO:0000313" key="1">
    <source>
        <dbReference type="EMBL" id="KAH0874704.1"/>
    </source>
</evidence>
<sequence length="94" mass="11060">MKQRLYRLPLEANLVISQVTIWGTQRHNKATSTYSRGHLVRRQAIEILTLLQESFKPVYKNHLLSKILRLNLKRSNVAYNSNNAKMRNGTMYIF</sequence>
<comment type="caution">
    <text evidence="1">The sequence shown here is derived from an EMBL/GenBank/DDBJ whole genome shotgun (WGS) entry which is preliminary data.</text>
</comment>
<proteinExistence type="predicted"/>
<name>A0ABQ7Z3J6_BRANA</name>
<accession>A0ABQ7Z3J6</accession>
<dbReference type="EMBL" id="JAGKQM010000016">
    <property type="protein sequence ID" value="KAH0874704.1"/>
    <property type="molecule type" value="Genomic_DNA"/>
</dbReference>
<organism evidence="1 2">
    <name type="scientific">Brassica napus</name>
    <name type="common">Rape</name>
    <dbReference type="NCBI Taxonomy" id="3708"/>
    <lineage>
        <taxon>Eukaryota</taxon>
        <taxon>Viridiplantae</taxon>
        <taxon>Streptophyta</taxon>
        <taxon>Embryophyta</taxon>
        <taxon>Tracheophyta</taxon>
        <taxon>Spermatophyta</taxon>
        <taxon>Magnoliopsida</taxon>
        <taxon>eudicotyledons</taxon>
        <taxon>Gunneridae</taxon>
        <taxon>Pentapetalae</taxon>
        <taxon>rosids</taxon>
        <taxon>malvids</taxon>
        <taxon>Brassicales</taxon>
        <taxon>Brassicaceae</taxon>
        <taxon>Brassiceae</taxon>
        <taxon>Brassica</taxon>
    </lineage>
</organism>
<evidence type="ECO:0000313" key="2">
    <source>
        <dbReference type="Proteomes" id="UP000824890"/>
    </source>
</evidence>